<feature type="compositionally biased region" description="Acidic residues" evidence="1">
    <location>
        <begin position="448"/>
        <end position="467"/>
    </location>
</feature>
<organism evidence="2 3">
    <name type="scientific">Paxillus rubicundulus Ve08.2h10</name>
    <dbReference type="NCBI Taxonomy" id="930991"/>
    <lineage>
        <taxon>Eukaryota</taxon>
        <taxon>Fungi</taxon>
        <taxon>Dikarya</taxon>
        <taxon>Basidiomycota</taxon>
        <taxon>Agaricomycotina</taxon>
        <taxon>Agaricomycetes</taxon>
        <taxon>Agaricomycetidae</taxon>
        <taxon>Boletales</taxon>
        <taxon>Paxilineae</taxon>
        <taxon>Paxillaceae</taxon>
        <taxon>Paxillus</taxon>
    </lineage>
</organism>
<dbReference type="EMBL" id="KN827025">
    <property type="protein sequence ID" value="KIK77358.1"/>
    <property type="molecule type" value="Genomic_DNA"/>
</dbReference>
<protein>
    <submittedName>
        <fullName evidence="2">Uncharacterized protein</fullName>
    </submittedName>
</protein>
<feature type="compositionally biased region" description="Polar residues" evidence="1">
    <location>
        <begin position="96"/>
        <end position="106"/>
    </location>
</feature>
<feature type="region of interest" description="Disordered" evidence="1">
    <location>
        <begin position="82"/>
        <end position="108"/>
    </location>
</feature>
<feature type="non-terminal residue" evidence="2">
    <location>
        <position position="467"/>
    </location>
</feature>
<feature type="region of interest" description="Disordered" evidence="1">
    <location>
        <begin position="402"/>
        <end position="467"/>
    </location>
</feature>
<proteinExistence type="predicted"/>
<dbReference type="AlphaFoldDB" id="A0A0D0CPU8"/>
<dbReference type="OrthoDB" id="3267098at2759"/>
<evidence type="ECO:0000313" key="2">
    <source>
        <dbReference type="EMBL" id="KIK77358.1"/>
    </source>
</evidence>
<reference evidence="3" key="2">
    <citation type="submission" date="2015-01" db="EMBL/GenBank/DDBJ databases">
        <title>Evolutionary Origins and Diversification of the Mycorrhizal Mutualists.</title>
        <authorList>
            <consortium name="DOE Joint Genome Institute"/>
            <consortium name="Mycorrhizal Genomics Consortium"/>
            <person name="Kohler A."/>
            <person name="Kuo A."/>
            <person name="Nagy L.G."/>
            <person name="Floudas D."/>
            <person name="Copeland A."/>
            <person name="Barry K.W."/>
            <person name="Cichocki N."/>
            <person name="Veneault-Fourrey C."/>
            <person name="LaButti K."/>
            <person name="Lindquist E.A."/>
            <person name="Lipzen A."/>
            <person name="Lundell T."/>
            <person name="Morin E."/>
            <person name="Murat C."/>
            <person name="Riley R."/>
            <person name="Ohm R."/>
            <person name="Sun H."/>
            <person name="Tunlid A."/>
            <person name="Henrissat B."/>
            <person name="Grigoriev I.V."/>
            <person name="Hibbett D.S."/>
            <person name="Martin F."/>
        </authorList>
    </citation>
    <scope>NUCLEOTIDE SEQUENCE [LARGE SCALE GENOMIC DNA]</scope>
    <source>
        <strain evidence="3">Ve08.2h10</strain>
    </source>
</reference>
<dbReference type="InParanoid" id="A0A0D0CPU8"/>
<gene>
    <name evidence="2" type="ORF">PAXRUDRAFT_28820</name>
</gene>
<sequence>HFEDVLQCSLPAFEGLFPPEHNATIRILLFRLAELHALAKFRIHSDDSLARLDQALAKLSAHIHKFQHFTCTAFQTHELPGEAAARQRWQQAQAASSHHTNPTQSGGELARRLIKKFYGQTNRKDIAMGLATQERRLTCIRRQLESQTAADLDLLSSGNELLPELHHVMPAPQDNATNLAEFIHKYQRDPAVNGFIPKLKDHILSRLQGFEYDGDEHHFTDIERNDLRFVNNLNQDIIRPGHSHTVMTLLREDGPSAHPFCRSLQIVESLWVCWLGVEPGYCWGLREAHLPKIRSFPESDENTFGFLDPSLVIRRCHLIPAFHGGRTDTLLRHGPSLARQPEETDDWSSFYVNINSFTDRHMFCHFAGLGIGHEIQYPMQPGSGAGGDDEEVNNNEVDDNEAMMESEGSGPMFGNNHDGEGVSNGDEGKDADNSEGKDNKDGDKDKDEDCEDLGEDDEDEDATNFEF</sequence>
<evidence type="ECO:0000313" key="3">
    <source>
        <dbReference type="Proteomes" id="UP000054538"/>
    </source>
</evidence>
<accession>A0A0D0CPU8</accession>
<feature type="non-terminal residue" evidence="2">
    <location>
        <position position="1"/>
    </location>
</feature>
<dbReference type="HOGENOM" id="CLU_002498_9_3_1"/>
<evidence type="ECO:0000256" key="1">
    <source>
        <dbReference type="SAM" id="MobiDB-lite"/>
    </source>
</evidence>
<name>A0A0D0CPU8_9AGAM</name>
<dbReference type="Proteomes" id="UP000054538">
    <property type="component" value="Unassembled WGS sequence"/>
</dbReference>
<keyword evidence="3" id="KW-1185">Reference proteome</keyword>
<reference evidence="2 3" key="1">
    <citation type="submission" date="2014-04" db="EMBL/GenBank/DDBJ databases">
        <authorList>
            <consortium name="DOE Joint Genome Institute"/>
            <person name="Kuo A."/>
            <person name="Kohler A."/>
            <person name="Jargeat P."/>
            <person name="Nagy L.G."/>
            <person name="Floudas D."/>
            <person name="Copeland A."/>
            <person name="Barry K.W."/>
            <person name="Cichocki N."/>
            <person name="Veneault-Fourrey C."/>
            <person name="LaButti K."/>
            <person name="Lindquist E.A."/>
            <person name="Lipzen A."/>
            <person name="Lundell T."/>
            <person name="Morin E."/>
            <person name="Murat C."/>
            <person name="Sun H."/>
            <person name="Tunlid A."/>
            <person name="Henrissat B."/>
            <person name="Grigoriev I.V."/>
            <person name="Hibbett D.S."/>
            <person name="Martin F."/>
            <person name="Nordberg H.P."/>
            <person name="Cantor M.N."/>
            <person name="Hua S.X."/>
        </authorList>
    </citation>
    <scope>NUCLEOTIDE SEQUENCE [LARGE SCALE GENOMIC DNA]</scope>
    <source>
        <strain evidence="2 3">Ve08.2h10</strain>
    </source>
</reference>
<feature type="compositionally biased region" description="Low complexity" evidence="1">
    <location>
        <begin position="83"/>
        <end position="95"/>
    </location>
</feature>
<feature type="compositionally biased region" description="Basic and acidic residues" evidence="1">
    <location>
        <begin position="426"/>
        <end position="447"/>
    </location>
</feature>